<organism evidence="10 11">
    <name type="scientific">Flaviaesturariibacter aridisoli</name>
    <dbReference type="NCBI Taxonomy" id="2545761"/>
    <lineage>
        <taxon>Bacteria</taxon>
        <taxon>Pseudomonadati</taxon>
        <taxon>Bacteroidota</taxon>
        <taxon>Chitinophagia</taxon>
        <taxon>Chitinophagales</taxon>
        <taxon>Chitinophagaceae</taxon>
        <taxon>Flaviaestuariibacter</taxon>
    </lineage>
</organism>
<dbReference type="PROSITE" id="PS50109">
    <property type="entry name" value="HIS_KIN"/>
    <property type="match status" value="1"/>
</dbReference>
<name>A0A4R4E1I3_9BACT</name>
<feature type="domain" description="Histidine kinase" evidence="9">
    <location>
        <begin position="161"/>
        <end position="352"/>
    </location>
</feature>
<dbReference type="Gene3D" id="3.30.450.20">
    <property type="entry name" value="PAS domain"/>
    <property type="match status" value="1"/>
</dbReference>
<evidence type="ECO:0000256" key="3">
    <source>
        <dbReference type="ARBA" id="ARBA00022553"/>
    </source>
</evidence>
<dbReference type="RefSeq" id="WP_131851832.1">
    <property type="nucleotide sequence ID" value="NZ_SKFH01000011.1"/>
</dbReference>
<comment type="caution">
    <text evidence="10">The sequence shown here is derived from an EMBL/GenBank/DDBJ whole genome shotgun (WGS) entry which is preliminary data.</text>
</comment>
<comment type="catalytic activity">
    <reaction evidence="1">
        <text>ATP + protein L-histidine = ADP + protein N-phospho-L-histidine.</text>
        <dbReference type="EC" id="2.7.13.3"/>
    </reaction>
</comment>
<evidence type="ECO:0000256" key="1">
    <source>
        <dbReference type="ARBA" id="ARBA00000085"/>
    </source>
</evidence>
<evidence type="ECO:0000313" key="10">
    <source>
        <dbReference type="EMBL" id="TCZ72218.1"/>
    </source>
</evidence>
<evidence type="ECO:0000256" key="5">
    <source>
        <dbReference type="ARBA" id="ARBA00022741"/>
    </source>
</evidence>
<evidence type="ECO:0000256" key="7">
    <source>
        <dbReference type="ARBA" id="ARBA00022840"/>
    </source>
</evidence>
<dbReference type="GO" id="GO:0046983">
    <property type="term" value="F:protein dimerization activity"/>
    <property type="evidence" value="ECO:0007669"/>
    <property type="project" value="InterPro"/>
</dbReference>
<evidence type="ECO:0000256" key="2">
    <source>
        <dbReference type="ARBA" id="ARBA00012438"/>
    </source>
</evidence>
<keyword evidence="11" id="KW-1185">Reference proteome</keyword>
<dbReference type="InterPro" id="IPR036890">
    <property type="entry name" value="HATPase_C_sf"/>
</dbReference>
<dbReference type="PANTHER" id="PTHR24421">
    <property type="entry name" value="NITRATE/NITRITE SENSOR PROTEIN NARX-RELATED"/>
    <property type="match status" value="1"/>
</dbReference>
<dbReference type="AlphaFoldDB" id="A0A4R4E1I3"/>
<dbReference type="SUPFAM" id="SSF55874">
    <property type="entry name" value="ATPase domain of HSP90 chaperone/DNA topoisomerase II/histidine kinase"/>
    <property type="match status" value="1"/>
</dbReference>
<dbReference type="InterPro" id="IPR035965">
    <property type="entry name" value="PAS-like_dom_sf"/>
</dbReference>
<dbReference type="EMBL" id="SKFH01000011">
    <property type="protein sequence ID" value="TCZ72218.1"/>
    <property type="molecule type" value="Genomic_DNA"/>
</dbReference>
<evidence type="ECO:0000256" key="8">
    <source>
        <dbReference type="ARBA" id="ARBA00023012"/>
    </source>
</evidence>
<dbReference type="OrthoDB" id="9778366at2"/>
<dbReference type="Pfam" id="PF07730">
    <property type="entry name" value="HisKA_3"/>
    <property type="match status" value="1"/>
</dbReference>
<dbReference type="EC" id="2.7.13.3" evidence="2"/>
<protein>
    <recommendedName>
        <fullName evidence="2">histidine kinase</fullName>
        <ecNumber evidence="2">2.7.13.3</ecNumber>
    </recommendedName>
</protein>
<sequence>MTFFPEIFAALPNPYLFIEAGPDFRILAANDAYLAVSGQTDRIIGQPLFSVFPGNSDEGVTGARSLQASLEAVLRERSRQDLPLIRYDTRSAGDSPFTERYWRVHNLPVSNKDGALLGILHGVEEVTTQVLLYRRMAHQDDRNQEHIRNAVLTTQEVERMEISQELHDNVGQILHTARLYLEKAQLDPERGGGFLPLGHELVVKAIGEVKELSQTLLHSTQDEKMLTASLEELLANVTDLKEIQVTKTFDLPSETFIESKVKTTVLRILQEQLTNVIRHSEARHLRIGLHFKDGRLQLTVQDDGKGFDPAHMVPGFGMRSMKSRVAMVDGSLDIDSRPGDGCTIRVSIPARILS</sequence>
<dbReference type="InterPro" id="IPR013656">
    <property type="entry name" value="PAS_4"/>
</dbReference>
<dbReference type="Proteomes" id="UP000295164">
    <property type="component" value="Unassembled WGS sequence"/>
</dbReference>
<dbReference type="Pfam" id="PF08448">
    <property type="entry name" value="PAS_4"/>
    <property type="match status" value="1"/>
</dbReference>
<dbReference type="PANTHER" id="PTHR24421:SF10">
    <property type="entry name" value="NITRATE_NITRITE SENSOR PROTEIN NARQ"/>
    <property type="match status" value="1"/>
</dbReference>
<keyword evidence="5" id="KW-0547">Nucleotide-binding</keyword>
<reference evidence="10 11" key="1">
    <citation type="submission" date="2019-03" db="EMBL/GenBank/DDBJ databases">
        <authorList>
            <person name="Kim M.K.M."/>
        </authorList>
    </citation>
    <scope>NUCLEOTIDE SEQUENCE [LARGE SCALE GENOMIC DNA]</scope>
    <source>
        <strain evidence="10 11">17J68-15</strain>
    </source>
</reference>
<dbReference type="Pfam" id="PF02518">
    <property type="entry name" value="HATPase_c"/>
    <property type="match status" value="1"/>
</dbReference>
<evidence type="ECO:0000256" key="6">
    <source>
        <dbReference type="ARBA" id="ARBA00022777"/>
    </source>
</evidence>
<evidence type="ECO:0000256" key="4">
    <source>
        <dbReference type="ARBA" id="ARBA00022679"/>
    </source>
</evidence>
<dbReference type="GO" id="GO:0000155">
    <property type="term" value="F:phosphorelay sensor kinase activity"/>
    <property type="evidence" value="ECO:0007669"/>
    <property type="project" value="InterPro"/>
</dbReference>
<dbReference type="Gene3D" id="3.30.565.10">
    <property type="entry name" value="Histidine kinase-like ATPase, C-terminal domain"/>
    <property type="match status" value="1"/>
</dbReference>
<keyword evidence="4" id="KW-0808">Transferase</keyword>
<proteinExistence type="predicted"/>
<gene>
    <name evidence="10" type="ORF">E0486_09000</name>
</gene>
<keyword evidence="6 10" id="KW-0418">Kinase</keyword>
<evidence type="ECO:0000259" key="9">
    <source>
        <dbReference type="PROSITE" id="PS50109"/>
    </source>
</evidence>
<dbReference type="InterPro" id="IPR003594">
    <property type="entry name" value="HATPase_dom"/>
</dbReference>
<keyword evidence="3" id="KW-0597">Phosphoprotein</keyword>
<keyword evidence="7" id="KW-0067">ATP-binding</keyword>
<evidence type="ECO:0000313" key="11">
    <source>
        <dbReference type="Proteomes" id="UP000295164"/>
    </source>
</evidence>
<dbReference type="GO" id="GO:0005524">
    <property type="term" value="F:ATP binding"/>
    <property type="evidence" value="ECO:0007669"/>
    <property type="project" value="UniProtKB-KW"/>
</dbReference>
<dbReference type="InterPro" id="IPR011712">
    <property type="entry name" value="Sig_transdc_His_kin_sub3_dim/P"/>
</dbReference>
<accession>A0A4R4E1I3</accession>
<dbReference type="CDD" id="cd16917">
    <property type="entry name" value="HATPase_UhpB-NarQ-NarX-like"/>
    <property type="match status" value="1"/>
</dbReference>
<dbReference type="Gene3D" id="1.20.5.1930">
    <property type="match status" value="1"/>
</dbReference>
<dbReference type="GO" id="GO:0016020">
    <property type="term" value="C:membrane"/>
    <property type="evidence" value="ECO:0007669"/>
    <property type="project" value="InterPro"/>
</dbReference>
<dbReference type="SUPFAM" id="SSF55785">
    <property type="entry name" value="PYP-like sensor domain (PAS domain)"/>
    <property type="match status" value="1"/>
</dbReference>
<dbReference type="SMART" id="SM00387">
    <property type="entry name" value="HATPase_c"/>
    <property type="match status" value="1"/>
</dbReference>
<dbReference type="InterPro" id="IPR005467">
    <property type="entry name" value="His_kinase_dom"/>
</dbReference>
<dbReference type="InterPro" id="IPR050482">
    <property type="entry name" value="Sensor_HK_TwoCompSys"/>
</dbReference>
<keyword evidence="8" id="KW-0902">Two-component regulatory system</keyword>